<accession>A0A7W7R5U6</accession>
<dbReference type="AlphaFoldDB" id="A0A7W7R5U6"/>
<sequence>MNEEFDELPDDEFRFTLSAELAALTPPPLGDLVAVAAQRGRRTRRRRTVFAVAGSVTAVVGIAALLAGPLAGGGPGNALHERVAAAADPAPPSTSPTDIPSSGGNSGSNSTDGPPVPTDGPALLAASLNALPIGGLAGNYATNDNSLSLGVRFNLTSAPDTGMITIMISKAKGALHCSGGFSCPTNAGGLPYSVIRQPGNSVEAMLVTVQHPDNTLVSIEVSTAKAWDPVTQTNPPARAALTLEQAVALGSNPALSTQMAADFVQAADAKYPNLPTFT</sequence>
<evidence type="ECO:0000313" key="4">
    <source>
        <dbReference type="Proteomes" id="UP000540506"/>
    </source>
</evidence>
<keyword evidence="2" id="KW-0472">Membrane</keyword>
<dbReference type="Proteomes" id="UP000540506">
    <property type="component" value="Unassembled WGS sequence"/>
</dbReference>
<evidence type="ECO:0000256" key="2">
    <source>
        <dbReference type="SAM" id="Phobius"/>
    </source>
</evidence>
<feature type="transmembrane region" description="Helical" evidence="2">
    <location>
        <begin position="49"/>
        <end position="72"/>
    </location>
</feature>
<keyword evidence="4" id="KW-1185">Reference proteome</keyword>
<keyword evidence="2" id="KW-0812">Transmembrane</keyword>
<feature type="compositionally biased region" description="Low complexity" evidence="1">
    <location>
        <begin position="95"/>
        <end position="110"/>
    </location>
</feature>
<feature type="region of interest" description="Disordered" evidence="1">
    <location>
        <begin position="85"/>
        <end position="121"/>
    </location>
</feature>
<reference evidence="3 4" key="1">
    <citation type="submission" date="2020-08" db="EMBL/GenBank/DDBJ databases">
        <title>Sequencing the genomes of 1000 actinobacteria strains.</title>
        <authorList>
            <person name="Klenk H.-P."/>
        </authorList>
    </citation>
    <scope>NUCLEOTIDE SEQUENCE [LARGE SCALE GENOMIC DNA]</scope>
    <source>
        <strain evidence="3 4">DSM 41654</strain>
    </source>
</reference>
<organism evidence="3 4">
    <name type="scientific">Kitasatospora kifunensis</name>
    <name type="common">Streptomyces kifunensis</name>
    <dbReference type="NCBI Taxonomy" id="58351"/>
    <lineage>
        <taxon>Bacteria</taxon>
        <taxon>Bacillati</taxon>
        <taxon>Actinomycetota</taxon>
        <taxon>Actinomycetes</taxon>
        <taxon>Kitasatosporales</taxon>
        <taxon>Streptomycetaceae</taxon>
        <taxon>Kitasatospora</taxon>
    </lineage>
</organism>
<protein>
    <submittedName>
        <fullName evidence="3">Uncharacterized protein</fullName>
    </submittedName>
</protein>
<name>A0A7W7R5U6_KITKI</name>
<dbReference type="RefSeq" id="WP_184938287.1">
    <property type="nucleotide sequence ID" value="NZ_JACHJV010000001.1"/>
</dbReference>
<keyword evidence="2" id="KW-1133">Transmembrane helix</keyword>
<gene>
    <name evidence="3" type="ORF">FHR34_004797</name>
</gene>
<comment type="caution">
    <text evidence="3">The sequence shown here is derived from an EMBL/GenBank/DDBJ whole genome shotgun (WGS) entry which is preliminary data.</text>
</comment>
<proteinExistence type="predicted"/>
<dbReference type="EMBL" id="JACHJV010000001">
    <property type="protein sequence ID" value="MBB4925804.1"/>
    <property type="molecule type" value="Genomic_DNA"/>
</dbReference>
<evidence type="ECO:0000313" key="3">
    <source>
        <dbReference type="EMBL" id="MBB4925804.1"/>
    </source>
</evidence>
<evidence type="ECO:0000256" key="1">
    <source>
        <dbReference type="SAM" id="MobiDB-lite"/>
    </source>
</evidence>